<dbReference type="EC" id="2.4.1.-" evidence="4"/>
<dbReference type="Gene3D" id="3.40.50.2000">
    <property type="entry name" value="Glycogen Phosphorylase B"/>
    <property type="match status" value="2"/>
</dbReference>
<gene>
    <name evidence="5" type="primary">NmGT28</name>
</gene>
<sequence>MEKNNLHVVMFPFFAFGHISPFVQLSNKLSSHGVKVSFFSASGNVSRIEKMLNPSPTTQIISLTLPFVEGLPLGIESTSDLSPASSELLKVALDLMQPQIKTLLSDLKPHFVLFDFAQEWLPPLASELGIQTIFFSVFTAIATAFLTVPSRLPDPKRVPTIEEVKLPPLGFPQTSVTEMKTFVAQDFLYIFKSFHGGSSVYDRVLTGLKGCSAILAKTCNEMEAPYINYIKDQFKKPVLLVGPVVPPPQSDVLLDSKMSKWLDQFEEKSVIYCSFGSETFLNDDQIQQLVLGLELTGLPFFLVLNFPSKLDASDELKRSLPEGFVTRLKGRGMIHTGWVQQQQILGHISVGCYVCHAGFSSVIEALVKDCQLVMLPFKGDQYLNAKLVSEDWKAGVEVNRRDEDGYFSKEDIRNAVEIVMVEDDEDEMRKIIKENQKKWRDFLVDDNIQQKFVTDLVKDLKAMAAP</sequence>
<evidence type="ECO:0000313" key="5">
    <source>
        <dbReference type="EMBL" id="BBC62121.1"/>
    </source>
</evidence>
<evidence type="ECO:0000256" key="3">
    <source>
        <dbReference type="RuleBase" id="RU003718"/>
    </source>
</evidence>
<evidence type="ECO:0000256" key="2">
    <source>
        <dbReference type="ARBA" id="ARBA00022679"/>
    </source>
</evidence>
<organism evidence="5">
    <name type="scientific">Nemophila menziesii</name>
    <name type="common">Baby blue eyes</name>
    <dbReference type="NCBI Taxonomy" id="79376"/>
    <lineage>
        <taxon>Eukaryota</taxon>
        <taxon>Viridiplantae</taxon>
        <taxon>Streptophyta</taxon>
        <taxon>Embryophyta</taxon>
        <taxon>Tracheophyta</taxon>
        <taxon>Spermatophyta</taxon>
        <taxon>Magnoliopsida</taxon>
        <taxon>eudicotyledons</taxon>
        <taxon>Gunneridae</taxon>
        <taxon>Pentapetalae</taxon>
        <taxon>asterids</taxon>
        <taxon>lamiids</taxon>
        <taxon>Boraginales</taxon>
        <taxon>Hydrophyllaceae</taxon>
        <taxon>Nemophila</taxon>
    </lineage>
</organism>
<dbReference type="AlphaFoldDB" id="A0A387II30"/>
<comment type="similarity">
    <text evidence="1 3">Belongs to the UDP-glycosyltransferase family.</text>
</comment>
<proteinExistence type="evidence at transcript level"/>
<dbReference type="PROSITE" id="PS00375">
    <property type="entry name" value="UDPGT"/>
    <property type="match status" value="1"/>
</dbReference>
<dbReference type="InterPro" id="IPR035595">
    <property type="entry name" value="UDP_glycos_trans_CS"/>
</dbReference>
<evidence type="ECO:0000256" key="4">
    <source>
        <dbReference type="RuleBase" id="RU362057"/>
    </source>
</evidence>
<protein>
    <recommendedName>
        <fullName evidence="4">Glycosyltransferase</fullName>
        <ecNumber evidence="4">2.4.1.-</ecNumber>
    </recommendedName>
</protein>
<evidence type="ECO:0000256" key="1">
    <source>
        <dbReference type="ARBA" id="ARBA00009995"/>
    </source>
</evidence>
<dbReference type="EMBL" id="LC368279">
    <property type="protein sequence ID" value="BBC62121.1"/>
    <property type="molecule type" value="mRNA"/>
</dbReference>
<accession>A0A387II30</accession>
<dbReference type="InterPro" id="IPR050481">
    <property type="entry name" value="UDP-glycosyltransf_plant"/>
</dbReference>
<dbReference type="Pfam" id="PF00201">
    <property type="entry name" value="UDPGT"/>
    <property type="match status" value="1"/>
</dbReference>
<dbReference type="PANTHER" id="PTHR48049:SF84">
    <property type="entry name" value="UDP-GLYCOSYLTRANSFERASE 79A6"/>
    <property type="match status" value="1"/>
</dbReference>
<dbReference type="SUPFAM" id="SSF53756">
    <property type="entry name" value="UDP-Glycosyltransferase/glycogen phosphorylase"/>
    <property type="match status" value="1"/>
</dbReference>
<keyword evidence="2 3" id="KW-0808">Transferase</keyword>
<dbReference type="CDD" id="cd03784">
    <property type="entry name" value="GT1_Gtf-like"/>
    <property type="match status" value="1"/>
</dbReference>
<dbReference type="FunFam" id="3.40.50.2000:FF:000037">
    <property type="entry name" value="Glycosyltransferase"/>
    <property type="match status" value="1"/>
</dbReference>
<keyword evidence="3" id="KW-0328">Glycosyltransferase</keyword>
<reference evidence="5" key="1">
    <citation type="journal article" date="2018" name="Plant Cell Physiol.">
        <title>Identification and Characterization of Novel Nemophila menziesii Flavone Glucosyltransferases that Catalyze Biosynthesis of Flavone 7,4'-O-Diglucoside, a Key Component of Blue Metalloanthocyanins.</title>
        <authorList>
            <person name="Okitsu N."/>
            <person name="Matsui K."/>
            <person name="Horikawa M."/>
            <person name="Sugahara K."/>
            <person name="Tanaka Y."/>
        </authorList>
    </citation>
    <scope>NUCLEOTIDE SEQUENCE</scope>
    <source>
        <tissue evidence="5">Petal</tissue>
    </source>
</reference>
<dbReference type="InterPro" id="IPR002213">
    <property type="entry name" value="UDP_glucos_trans"/>
</dbReference>
<dbReference type="PANTHER" id="PTHR48049">
    <property type="entry name" value="GLYCOSYLTRANSFERASE"/>
    <property type="match status" value="1"/>
</dbReference>
<dbReference type="GO" id="GO:0035251">
    <property type="term" value="F:UDP-glucosyltransferase activity"/>
    <property type="evidence" value="ECO:0007669"/>
    <property type="project" value="InterPro"/>
</dbReference>
<name>A0A387II30_NEMME</name>